<accession>A0A218XGP6</accession>
<reference evidence="2" key="1">
    <citation type="journal article" date="2017" name="Plant J.">
        <title>The pomegranate (Punica granatum L.) genome and the genomics of punicalagin biosynthesis.</title>
        <authorList>
            <person name="Qin G."/>
            <person name="Xu C."/>
            <person name="Ming R."/>
            <person name="Tang H."/>
            <person name="Guyot R."/>
            <person name="Kramer E.M."/>
            <person name="Hu Y."/>
            <person name="Yi X."/>
            <person name="Qi Y."/>
            <person name="Xu X."/>
            <person name="Gao Z."/>
            <person name="Pan H."/>
            <person name="Jian J."/>
            <person name="Tian Y."/>
            <person name="Yue Z."/>
            <person name="Xu Y."/>
        </authorList>
    </citation>
    <scope>NUCLEOTIDE SEQUENCE [LARGE SCALE GENOMIC DNA]</scope>
    <source>
        <strain evidence="2">cv. Dabenzi</strain>
    </source>
</reference>
<comment type="caution">
    <text evidence="1">The sequence shown here is derived from an EMBL/GenBank/DDBJ whole genome shotgun (WGS) entry which is preliminary data.</text>
</comment>
<protein>
    <submittedName>
        <fullName evidence="1">Uncharacterized protein</fullName>
    </submittedName>
</protein>
<dbReference type="EMBL" id="MTKT01001932">
    <property type="protein sequence ID" value="OWM83502.1"/>
    <property type="molecule type" value="Genomic_DNA"/>
</dbReference>
<dbReference type="Proteomes" id="UP000197138">
    <property type="component" value="Unassembled WGS sequence"/>
</dbReference>
<name>A0A218XGP6_PUNGR</name>
<sequence>MDHWGRLVGSGKLDGPRRFGYLNGPRKRLIESGRFDGFRWLDGPGRFTCSMDHGGRVVDSPRLDGSRRFGWFNGPQKRLVGSQRFDWLK</sequence>
<proteinExistence type="predicted"/>
<organism evidence="1 2">
    <name type="scientific">Punica granatum</name>
    <name type="common">Pomegranate</name>
    <dbReference type="NCBI Taxonomy" id="22663"/>
    <lineage>
        <taxon>Eukaryota</taxon>
        <taxon>Viridiplantae</taxon>
        <taxon>Streptophyta</taxon>
        <taxon>Embryophyta</taxon>
        <taxon>Tracheophyta</taxon>
        <taxon>Spermatophyta</taxon>
        <taxon>Magnoliopsida</taxon>
        <taxon>eudicotyledons</taxon>
        <taxon>Gunneridae</taxon>
        <taxon>Pentapetalae</taxon>
        <taxon>rosids</taxon>
        <taxon>malvids</taxon>
        <taxon>Myrtales</taxon>
        <taxon>Lythraceae</taxon>
        <taxon>Punica</taxon>
    </lineage>
</organism>
<dbReference type="AlphaFoldDB" id="A0A218XGP6"/>
<gene>
    <name evidence="1" type="ORF">CDL15_Pgr012983</name>
</gene>
<evidence type="ECO:0000313" key="2">
    <source>
        <dbReference type="Proteomes" id="UP000197138"/>
    </source>
</evidence>
<evidence type="ECO:0000313" key="1">
    <source>
        <dbReference type="EMBL" id="OWM83502.1"/>
    </source>
</evidence>